<dbReference type="VEuPathDB" id="VectorBase:AFUN018814"/>
<name>A0A4Y0BEJ3_ANOFN</name>
<protein>
    <submittedName>
        <fullName evidence="2">Uncharacterized protein</fullName>
    </submittedName>
</protein>
<keyword evidence="1" id="KW-0175">Coiled coil</keyword>
<evidence type="ECO:0000313" key="2">
    <source>
        <dbReference type="EnsemblMetazoa" id="AFUN018814-PA"/>
    </source>
</evidence>
<reference evidence="2" key="1">
    <citation type="submission" date="2020-05" db="UniProtKB">
        <authorList>
            <consortium name="EnsemblMetazoa"/>
        </authorList>
    </citation>
    <scope>IDENTIFICATION</scope>
    <source>
        <strain evidence="2">FUMOZ</strain>
    </source>
</reference>
<proteinExistence type="predicted"/>
<accession>A0A4Y0BEJ3</accession>
<organism evidence="2">
    <name type="scientific">Anopheles funestus</name>
    <name type="common">African malaria mosquito</name>
    <dbReference type="NCBI Taxonomy" id="62324"/>
    <lineage>
        <taxon>Eukaryota</taxon>
        <taxon>Metazoa</taxon>
        <taxon>Ecdysozoa</taxon>
        <taxon>Arthropoda</taxon>
        <taxon>Hexapoda</taxon>
        <taxon>Insecta</taxon>
        <taxon>Pterygota</taxon>
        <taxon>Neoptera</taxon>
        <taxon>Endopterygota</taxon>
        <taxon>Diptera</taxon>
        <taxon>Nematocera</taxon>
        <taxon>Culicoidea</taxon>
        <taxon>Culicidae</taxon>
        <taxon>Anophelinae</taxon>
        <taxon>Anopheles</taxon>
    </lineage>
</organism>
<evidence type="ECO:0000256" key="1">
    <source>
        <dbReference type="SAM" id="Coils"/>
    </source>
</evidence>
<sequence>MQNSPIVNTSSVYRQLNPNESNQNVSVEILPSNPEIERLKSENKLLKNVNSNLRNKLNELNQENALYKAENVALKREQENRIESNINFNDLVTKIKTVPKGSLSDNQIELILQQKQRVKWTNNEISSA</sequence>
<dbReference type="AlphaFoldDB" id="A0A4Y0BEJ3"/>
<dbReference type="EnsemblMetazoa" id="AFUN018814-RA">
    <property type="protein sequence ID" value="AFUN018814-PA"/>
    <property type="gene ID" value="AFUN018814"/>
</dbReference>
<feature type="coiled-coil region" evidence="1">
    <location>
        <begin position="36"/>
        <end position="77"/>
    </location>
</feature>